<dbReference type="GO" id="GO:0003700">
    <property type="term" value="F:DNA-binding transcription factor activity"/>
    <property type="evidence" value="ECO:0007669"/>
    <property type="project" value="InterPro"/>
</dbReference>
<evidence type="ECO:0000256" key="1">
    <source>
        <dbReference type="ARBA" id="ARBA00023015"/>
    </source>
</evidence>
<evidence type="ECO:0000313" key="6">
    <source>
        <dbReference type="EMBL" id="RHW34268.1"/>
    </source>
</evidence>
<evidence type="ECO:0000259" key="4">
    <source>
        <dbReference type="PROSITE" id="PS51071"/>
    </source>
</evidence>
<dbReference type="InterPro" id="IPR035472">
    <property type="entry name" value="RpiR-like_SIS"/>
</dbReference>
<accession>A0A417YLW2</accession>
<feature type="domain" description="HTH rpiR-type" evidence="4">
    <location>
        <begin position="2"/>
        <end position="78"/>
    </location>
</feature>
<dbReference type="OrthoDB" id="2930at2"/>
<keyword evidence="1" id="KW-0805">Transcription regulation</keyword>
<dbReference type="Gene3D" id="3.40.50.10490">
    <property type="entry name" value="Glucose-6-phosphate isomerase like protein, domain 1"/>
    <property type="match status" value="1"/>
</dbReference>
<dbReference type="AlphaFoldDB" id="A0A417YLW2"/>
<dbReference type="Pfam" id="PF01418">
    <property type="entry name" value="HTH_6"/>
    <property type="match status" value="1"/>
</dbReference>
<dbReference type="Proteomes" id="UP000285456">
    <property type="component" value="Unassembled WGS sequence"/>
</dbReference>
<dbReference type="InterPro" id="IPR009057">
    <property type="entry name" value="Homeodomain-like_sf"/>
</dbReference>
<feature type="domain" description="SIS" evidence="5">
    <location>
        <begin position="124"/>
        <end position="261"/>
    </location>
</feature>
<dbReference type="GO" id="GO:0097367">
    <property type="term" value="F:carbohydrate derivative binding"/>
    <property type="evidence" value="ECO:0007669"/>
    <property type="project" value="InterPro"/>
</dbReference>
<evidence type="ECO:0000256" key="2">
    <source>
        <dbReference type="ARBA" id="ARBA00023125"/>
    </source>
</evidence>
<dbReference type="InterPro" id="IPR047640">
    <property type="entry name" value="RpiR-like"/>
</dbReference>
<dbReference type="Pfam" id="PF01380">
    <property type="entry name" value="SIS"/>
    <property type="match status" value="1"/>
</dbReference>
<dbReference type="PROSITE" id="PS51071">
    <property type="entry name" value="HTH_RPIR"/>
    <property type="match status" value="1"/>
</dbReference>
<dbReference type="GO" id="GO:1901135">
    <property type="term" value="P:carbohydrate derivative metabolic process"/>
    <property type="evidence" value="ECO:0007669"/>
    <property type="project" value="InterPro"/>
</dbReference>
<dbReference type="PANTHER" id="PTHR30514">
    <property type="entry name" value="GLUCOKINASE"/>
    <property type="match status" value="1"/>
</dbReference>
<dbReference type="RefSeq" id="WP_118888638.1">
    <property type="nucleotide sequence ID" value="NZ_JAMAWL010000010.1"/>
</dbReference>
<comment type="caution">
    <text evidence="6">The sequence shown here is derived from an EMBL/GenBank/DDBJ whole genome shotgun (WGS) entry which is preliminary data.</text>
</comment>
<dbReference type="PANTHER" id="PTHR30514:SF18">
    <property type="entry name" value="RPIR-FAMILY TRANSCRIPTIONAL REGULATOR"/>
    <property type="match status" value="1"/>
</dbReference>
<keyword evidence="7" id="KW-1185">Reference proteome</keyword>
<dbReference type="InterPro" id="IPR046348">
    <property type="entry name" value="SIS_dom_sf"/>
</dbReference>
<organism evidence="6 7">
    <name type="scientific">Oceanobacillus profundus</name>
    <dbReference type="NCBI Taxonomy" id="372463"/>
    <lineage>
        <taxon>Bacteria</taxon>
        <taxon>Bacillati</taxon>
        <taxon>Bacillota</taxon>
        <taxon>Bacilli</taxon>
        <taxon>Bacillales</taxon>
        <taxon>Bacillaceae</taxon>
        <taxon>Oceanobacillus</taxon>
    </lineage>
</organism>
<dbReference type="InterPro" id="IPR000281">
    <property type="entry name" value="HTH_RpiR"/>
</dbReference>
<dbReference type="GO" id="GO:0003677">
    <property type="term" value="F:DNA binding"/>
    <property type="evidence" value="ECO:0007669"/>
    <property type="project" value="UniProtKB-KW"/>
</dbReference>
<dbReference type="InterPro" id="IPR036388">
    <property type="entry name" value="WH-like_DNA-bd_sf"/>
</dbReference>
<name>A0A417YLW2_9BACI</name>
<evidence type="ECO:0000256" key="3">
    <source>
        <dbReference type="ARBA" id="ARBA00023163"/>
    </source>
</evidence>
<protein>
    <submittedName>
        <fullName evidence="6">MurR/RpiR family transcriptional regulator</fullName>
    </submittedName>
</protein>
<dbReference type="InterPro" id="IPR001347">
    <property type="entry name" value="SIS_dom"/>
</dbReference>
<dbReference type="EMBL" id="QWEH01000002">
    <property type="protein sequence ID" value="RHW34268.1"/>
    <property type="molecule type" value="Genomic_DNA"/>
</dbReference>
<proteinExistence type="predicted"/>
<dbReference type="PROSITE" id="PS51464">
    <property type="entry name" value="SIS"/>
    <property type="match status" value="1"/>
</dbReference>
<keyword evidence="2" id="KW-0238">DNA-binding</keyword>
<dbReference type="Gene3D" id="1.10.10.10">
    <property type="entry name" value="Winged helix-like DNA-binding domain superfamily/Winged helix DNA-binding domain"/>
    <property type="match status" value="1"/>
</dbReference>
<dbReference type="CDD" id="cd05013">
    <property type="entry name" value="SIS_RpiR"/>
    <property type="match status" value="1"/>
</dbReference>
<gene>
    <name evidence="6" type="ORF">D1B32_03600</name>
</gene>
<keyword evidence="3" id="KW-0804">Transcription</keyword>
<dbReference type="SUPFAM" id="SSF53697">
    <property type="entry name" value="SIS domain"/>
    <property type="match status" value="1"/>
</dbReference>
<evidence type="ECO:0000313" key="7">
    <source>
        <dbReference type="Proteomes" id="UP000285456"/>
    </source>
</evidence>
<sequence>MENIYQKVYEQKNTFTNSLQKIASYILENPRLFAVSSATEAGKQIGVSETTIIRFCKQLGYKGYKELQEEVQNILLQRSSLSDYVEDKKVDGGTENSIKQLMASDAGNIQKMMQQLSEESLSTAVTKLTNADRVIVAGVRSSHALASWFSYSLDLIHGNTRMYNPGTDDILLRLSELTEKSVFVGFSFHRYAVDTINIAKHAKDKGAFVIGITDSSFSPITAYCDLVLNVQLSGKSTLDAAPAVMSLSNSIIASISLENNEKVKQRVELFDSISGKDFFD</sequence>
<reference evidence="6 7" key="1">
    <citation type="journal article" date="2007" name="Int. J. Syst. Evol. Microbiol.">
        <title>Oceanobacillus profundus sp. nov., isolated from a deep-sea sediment core.</title>
        <authorList>
            <person name="Kim Y.G."/>
            <person name="Choi D.H."/>
            <person name="Hyun S."/>
            <person name="Cho B.C."/>
        </authorList>
    </citation>
    <scope>NUCLEOTIDE SEQUENCE [LARGE SCALE GENOMIC DNA]</scope>
    <source>
        <strain evidence="6 7">DSM 18246</strain>
    </source>
</reference>
<dbReference type="SUPFAM" id="SSF46689">
    <property type="entry name" value="Homeodomain-like"/>
    <property type="match status" value="1"/>
</dbReference>
<evidence type="ECO:0000259" key="5">
    <source>
        <dbReference type="PROSITE" id="PS51464"/>
    </source>
</evidence>